<comment type="caution">
    <text evidence="1">The sequence shown here is derived from an EMBL/GenBank/DDBJ whole genome shotgun (WGS) entry which is preliminary data.</text>
</comment>
<dbReference type="EMBL" id="BMPP01000055">
    <property type="protein sequence ID" value="GGK44097.1"/>
    <property type="molecule type" value="Genomic_DNA"/>
</dbReference>
<organism evidence="1 2">
    <name type="scientific">Deinococcus malanensis</name>
    <dbReference type="NCBI Taxonomy" id="1706855"/>
    <lineage>
        <taxon>Bacteria</taxon>
        <taxon>Thermotogati</taxon>
        <taxon>Deinococcota</taxon>
        <taxon>Deinococci</taxon>
        <taxon>Deinococcales</taxon>
        <taxon>Deinococcaceae</taxon>
        <taxon>Deinococcus</taxon>
    </lineage>
</organism>
<evidence type="ECO:0000313" key="2">
    <source>
        <dbReference type="Proteomes" id="UP000647587"/>
    </source>
</evidence>
<name>A0ABQ2F3G3_9DEIO</name>
<proteinExistence type="predicted"/>
<gene>
    <name evidence="1" type="ORF">GCM10008955_42370</name>
</gene>
<evidence type="ECO:0000313" key="1">
    <source>
        <dbReference type="EMBL" id="GGK44097.1"/>
    </source>
</evidence>
<dbReference type="Proteomes" id="UP000647587">
    <property type="component" value="Unassembled WGS sequence"/>
</dbReference>
<keyword evidence="2" id="KW-1185">Reference proteome</keyword>
<evidence type="ECO:0008006" key="3">
    <source>
        <dbReference type="Google" id="ProtNLM"/>
    </source>
</evidence>
<reference evidence="2" key="1">
    <citation type="journal article" date="2019" name="Int. J. Syst. Evol. Microbiol.">
        <title>The Global Catalogue of Microorganisms (GCM) 10K type strain sequencing project: providing services to taxonomists for standard genome sequencing and annotation.</title>
        <authorList>
            <consortium name="The Broad Institute Genomics Platform"/>
            <consortium name="The Broad Institute Genome Sequencing Center for Infectious Disease"/>
            <person name="Wu L."/>
            <person name="Ma J."/>
        </authorList>
    </citation>
    <scope>NUCLEOTIDE SEQUENCE [LARGE SCALE GENOMIC DNA]</scope>
    <source>
        <strain evidence="2">JCM 30331</strain>
    </source>
</reference>
<protein>
    <recommendedName>
        <fullName evidence="3">Type III-B CRISPR module RAMP protein Cmr4</fullName>
    </recommendedName>
</protein>
<accession>A0ABQ2F3G3</accession>
<sequence>MKGVSVILTVTPIHVGEGDLSEDGLTTVRRVVQRHGGTLGVDARGGPASVVRTFGYAALCSMTCSNSTGVL</sequence>